<feature type="binding site" evidence="10">
    <location>
        <position position="389"/>
    </location>
    <ligand>
        <name>GMP</name>
        <dbReference type="ChEBI" id="CHEBI:58115"/>
    </ligand>
</feature>
<evidence type="ECO:0000313" key="13">
    <source>
        <dbReference type="Proteomes" id="UP000199400"/>
    </source>
</evidence>
<keyword evidence="7 11" id="KW-0464">Manganese</keyword>
<dbReference type="EC" id="6.5.1.8" evidence="1"/>
<dbReference type="InterPro" id="IPR036025">
    <property type="entry name" value="RtcB-like_sf"/>
</dbReference>
<dbReference type="NCBIfam" id="TIGR03073">
    <property type="entry name" value="release_rtcB"/>
    <property type="match status" value="1"/>
</dbReference>
<evidence type="ECO:0000256" key="6">
    <source>
        <dbReference type="ARBA" id="ARBA00023134"/>
    </source>
</evidence>
<feature type="binding site" evidence="11">
    <location>
        <position position="90"/>
    </location>
    <ligand>
        <name>Mn(2+)</name>
        <dbReference type="ChEBI" id="CHEBI:29035"/>
        <label>1</label>
    </ligand>
</feature>
<comment type="catalytic activity">
    <reaction evidence="8">
        <text>a 3'-end 3'-phospho-ribonucleotide-RNA + a 5'-end dephospho-ribonucleoside-RNA + GTP = a ribonucleotidyl-ribonucleotide-RNA + GMP + diphosphate</text>
        <dbReference type="Rhea" id="RHEA:68076"/>
        <dbReference type="Rhea" id="RHEA-COMP:10463"/>
        <dbReference type="Rhea" id="RHEA-COMP:13936"/>
        <dbReference type="Rhea" id="RHEA-COMP:17355"/>
        <dbReference type="ChEBI" id="CHEBI:33019"/>
        <dbReference type="ChEBI" id="CHEBI:37565"/>
        <dbReference type="ChEBI" id="CHEBI:58115"/>
        <dbReference type="ChEBI" id="CHEBI:83062"/>
        <dbReference type="ChEBI" id="CHEBI:138284"/>
        <dbReference type="ChEBI" id="CHEBI:173118"/>
        <dbReference type="EC" id="6.5.1.8"/>
    </reaction>
</comment>
<dbReference type="SUPFAM" id="SSF103365">
    <property type="entry name" value="Hypothetical protein PH1602"/>
    <property type="match status" value="1"/>
</dbReference>
<dbReference type="InterPro" id="IPR001233">
    <property type="entry name" value="RtcB"/>
</dbReference>
<feature type="binding site" evidence="10">
    <location>
        <begin position="152"/>
        <end position="156"/>
    </location>
    <ligand>
        <name>GMP</name>
        <dbReference type="ChEBI" id="CHEBI:58115"/>
    </ligand>
</feature>
<dbReference type="Proteomes" id="UP000199400">
    <property type="component" value="Unassembled WGS sequence"/>
</dbReference>
<evidence type="ECO:0000256" key="8">
    <source>
        <dbReference type="ARBA" id="ARBA00047746"/>
    </source>
</evidence>
<dbReference type="NCBIfam" id="NF007153">
    <property type="entry name" value="PRK09588.1"/>
    <property type="match status" value="1"/>
</dbReference>
<evidence type="ECO:0000256" key="10">
    <source>
        <dbReference type="PIRSR" id="PIRSR601233-2"/>
    </source>
</evidence>
<organism evidence="12 13">
    <name type="scientific">Nannocystis exedens</name>
    <dbReference type="NCBI Taxonomy" id="54"/>
    <lineage>
        <taxon>Bacteria</taxon>
        <taxon>Pseudomonadati</taxon>
        <taxon>Myxococcota</taxon>
        <taxon>Polyangia</taxon>
        <taxon>Nannocystales</taxon>
        <taxon>Nannocystaceae</taxon>
        <taxon>Nannocystis</taxon>
    </lineage>
</organism>
<keyword evidence="5" id="KW-0692">RNA repair</keyword>
<dbReference type="GO" id="GO:0170057">
    <property type="term" value="F:RNA ligase (GTP) activity"/>
    <property type="evidence" value="ECO:0007669"/>
    <property type="project" value="UniProtKB-EC"/>
</dbReference>
<feature type="binding site" evidence="10">
    <location>
        <begin position="311"/>
        <end position="314"/>
    </location>
    <ligand>
        <name>GMP</name>
        <dbReference type="ChEBI" id="CHEBI:58115"/>
    </ligand>
</feature>
<feature type="binding site" evidence="10">
    <location>
        <begin position="255"/>
        <end position="256"/>
    </location>
    <ligand>
        <name>GMP</name>
        <dbReference type="ChEBI" id="CHEBI:58115"/>
    </ligand>
</feature>
<dbReference type="GO" id="GO:0003972">
    <property type="term" value="F:RNA ligase (ATP) activity"/>
    <property type="evidence" value="ECO:0007669"/>
    <property type="project" value="TreeGrafter"/>
</dbReference>
<evidence type="ECO:0000313" key="12">
    <source>
        <dbReference type="EMBL" id="SFD75324.1"/>
    </source>
</evidence>
<keyword evidence="3 11" id="KW-0479">Metal-binding</keyword>
<comment type="cofactor">
    <cofactor evidence="11">
        <name>Mn(2+)</name>
        <dbReference type="ChEBI" id="CHEBI:29035"/>
    </cofactor>
    <text evidence="11">Binds 2 manganese ions per subunit.</text>
</comment>
<dbReference type="STRING" id="54.SAMN02745121_01371"/>
<dbReference type="GO" id="GO:0042245">
    <property type="term" value="P:RNA repair"/>
    <property type="evidence" value="ECO:0007669"/>
    <property type="project" value="UniProtKB-KW"/>
</dbReference>
<dbReference type="PANTHER" id="PTHR11118">
    <property type="entry name" value="RNA-SPLICING LIGASE RTCB HOMOLOG"/>
    <property type="match status" value="1"/>
</dbReference>
<dbReference type="GO" id="GO:0046872">
    <property type="term" value="F:metal ion binding"/>
    <property type="evidence" value="ECO:0007669"/>
    <property type="project" value="UniProtKB-KW"/>
</dbReference>
<dbReference type="GO" id="GO:0005525">
    <property type="term" value="F:GTP binding"/>
    <property type="evidence" value="ECO:0007669"/>
    <property type="project" value="UniProtKB-KW"/>
</dbReference>
<dbReference type="EMBL" id="FOMX01000004">
    <property type="protein sequence ID" value="SFD75324.1"/>
    <property type="molecule type" value="Genomic_DNA"/>
</dbReference>
<keyword evidence="13" id="KW-1185">Reference proteome</keyword>
<dbReference type="Pfam" id="PF01139">
    <property type="entry name" value="RtcB"/>
    <property type="match status" value="2"/>
</dbReference>
<evidence type="ECO:0000256" key="5">
    <source>
        <dbReference type="ARBA" id="ARBA00022800"/>
    </source>
</evidence>
<evidence type="ECO:0000256" key="1">
    <source>
        <dbReference type="ARBA" id="ARBA00012726"/>
    </source>
</evidence>
<evidence type="ECO:0000256" key="9">
    <source>
        <dbReference type="PIRSR" id="PIRSR601233-1"/>
    </source>
</evidence>
<proteinExistence type="predicted"/>
<dbReference type="GO" id="GO:0006396">
    <property type="term" value="P:RNA processing"/>
    <property type="evidence" value="ECO:0007669"/>
    <property type="project" value="InterPro"/>
</dbReference>
<feature type="active site" description="GMP-histidine intermediate" evidence="9">
    <location>
        <position position="311"/>
    </location>
</feature>
<evidence type="ECO:0000256" key="2">
    <source>
        <dbReference type="ARBA" id="ARBA00022598"/>
    </source>
</evidence>
<evidence type="ECO:0000256" key="11">
    <source>
        <dbReference type="PIRSR" id="PIRSR601233-3"/>
    </source>
</evidence>
<reference evidence="13" key="1">
    <citation type="submission" date="2016-10" db="EMBL/GenBank/DDBJ databases">
        <authorList>
            <person name="Varghese N."/>
            <person name="Submissions S."/>
        </authorList>
    </citation>
    <scope>NUCLEOTIDE SEQUENCE [LARGE SCALE GENOMIC DNA]</scope>
    <source>
        <strain evidence="13">ATCC 25963</strain>
    </source>
</reference>
<feature type="binding site" evidence="11">
    <location>
        <position position="184"/>
    </location>
    <ligand>
        <name>Mn(2+)</name>
        <dbReference type="ChEBI" id="CHEBI:29035"/>
        <label>2</label>
    </ligand>
</feature>
<dbReference type="OrthoDB" id="9802323at2"/>
<name>A0A1I1UXA9_9BACT</name>
<dbReference type="AlphaFoldDB" id="A0A1I1UXA9"/>
<gene>
    <name evidence="12" type="ORF">SAMN02745121_01371</name>
</gene>
<keyword evidence="6 10" id="KW-0342">GTP-binding</keyword>
<feature type="binding site" evidence="10">
    <location>
        <position position="293"/>
    </location>
    <ligand>
        <name>GMP</name>
        <dbReference type="ChEBI" id="CHEBI:58115"/>
    </ligand>
</feature>
<dbReference type="PANTHER" id="PTHR11118:SF1">
    <property type="entry name" value="RNA-SPLICING LIGASE RTCB HOMOLOG"/>
    <property type="match status" value="1"/>
</dbReference>
<feature type="binding site" evidence="11">
    <location>
        <position position="153"/>
    </location>
    <ligand>
        <name>Mn(2+)</name>
        <dbReference type="ChEBI" id="CHEBI:29035"/>
        <label>1</label>
    </ligand>
</feature>
<evidence type="ECO:0000256" key="7">
    <source>
        <dbReference type="ARBA" id="ARBA00023211"/>
    </source>
</evidence>
<sequence>MGASDRDAEQRQSLRGGAVLEAQDRAAVRIVASPKTWIEGEAVQQLERTATLPGMIAAVGMPDLHPGKGSPIGAAFVSEGRIYPHLVGNDIGCGMALWSTDLPQRKQKLERWADRLGDLDGPWDGDAREFLAERTVAPTDHDASLGTIGGGNHFAELQQVDTIEDPEAWASLGIAGGSLVLLVHSGSRGLGEAILRAHVDRFAAAGLDSAGEDARAYLRAHDGAVAWAQANRALIARRFAEALGAAIDPVLDVCHNAVVPCPDGAPQRWLHRKGAAPSTAGIVVIPGSRGTLSYVVKPDPSRAEAGWSLAHGAGRKWRRGDVKERLQGRYRPDDLVRTPLGGRVICEDRELLYEEAPEAYKKIDAVVGDLVAAGLCTVVATLRPVLTYKTRSRR</sequence>
<keyword evidence="2" id="KW-0436">Ligase</keyword>
<keyword evidence="4 10" id="KW-0547">Nucleotide-binding</keyword>
<evidence type="ECO:0000256" key="4">
    <source>
        <dbReference type="ARBA" id="ARBA00022741"/>
    </source>
</evidence>
<protein>
    <recommendedName>
        <fullName evidence="1">3'-phosphate/5'-hydroxy nucleic acid ligase</fullName>
        <ecNumber evidence="1">6.5.1.8</ecNumber>
    </recommendedName>
</protein>
<dbReference type="Gene3D" id="3.90.1860.10">
    <property type="entry name" value="tRNA-splicing ligase RtcB"/>
    <property type="match status" value="1"/>
</dbReference>
<evidence type="ECO:0000256" key="3">
    <source>
        <dbReference type="ARBA" id="ARBA00022723"/>
    </source>
</evidence>
<dbReference type="InterPro" id="IPR017510">
    <property type="entry name" value="RtcB2"/>
</dbReference>
<feature type="binding site" evidence="11">
    <location>
        <position position="255"/>
    </location>
    <ligand>
        <name>Mn(2+)</name>
        <dbReference type="ChEBI" id="CHEBI:29035"/>
        <label>2</label>
    </ligand>
</feature>
<accession>A0A1I1UXA9</accession>